<gene>
    <name evidence="4" type="ORF">CGZ75_21910</name>
</gene>
<sequence>MYIFPEKDEQTNSYQISCQKGASAMSRLLTNLHRLHTEKGSGRLFEELNDLFKDSFDYVCTKIGNSCDNEVYLCYFATLSLNSRLHFAFDEDESSLAIRLKEYEGTPISEGDTKKCELALCSGSAVLFLRGSATGLILDLQEVQQRSLDSPFTETVLQGPLYAFNENLEVNAALIRQRIRTSQLKAWETTVGRSTNTRIFVIYCADVVDESCLAQVKKLLTEMDVEGIQDTGELLRLLDKKRYMRLFPKAILTERPDRVTSDLLRGKLTILVDGSPFALVLPAVYTDFWHSPEDSYVNPYVSVFQNTLRFLAMTVNLVLPAFYVALTSINVDVNRLEISLAAAASREGVPYPVFIETMLMLIMIDFITEAGTRLPKAISSTVTMVGGVVLGQAIIQANIVSNLLVIIVAATAIANFIVIDYQMGLVQRVLKYFTVVGAAVAGVLGIVFCLACLVFYLSSLESFGTPYLTSLLPRKGGRK</sequence>
<dbReference type="Pfam" id="PF03323">
    <property type="entry name" value="GerA"/>
    <property type="match status" value="1"/>
</dbReference>
<evidence type="ECO:0000256" key="3">
    <source>
        <dbReference type="SAM" id="Phobius"/>
    </source>
</evidence>
<feature type="transmembrane region" description="Helical" evidence="3">
    <location>
        <begin position="433"/>
        <end position="457"/>
    </location>
</feature>
<dbReference type="GO" id="GO:0016020">
    <property type="term" value="C:membrane"/>
    <property type="evidence" value="ECO:0007669"/>
    <property type="project" value="InterPro"/>
</dbReference>
<keyword evidence="3" id="KW-1133">Transmembrane helix</keyword>
<accession>A0A229NUX9</accession>
<evidence type="ECO:0000313" key="5">
    <source>
        <dbReference type="Proteomes" id="UP000215145"/>
    </source>
</evidence>
<dbReference type="OrthoDB" id="1726708at2"/>
<keyword evidence="2 3" id="KW-0472">Membrane</keyword>
<protein>
    <submittedName>
        <fullName evidence="4">Spore germination protein</fullName>
    </submittedName>
</protein>
<dbReference type="Proteomes" id="UP000215145">
    <property type="component" value="Unassembled WGS sequence"/>
</dbReference>
<dbReference type="EMBL" id="NMUQ01000003">
    <property type="protein sequence ID" value="OXM13678.1"/>
    <property type="molecule type" value="Genomic_DNA"/>
</dbReference>
<dbReference type="InterPro" id="IPR050768">
    <property type="entry name" value="UPF0353/GerABKA_families"/>
</dbReference>
<keyword evidence="5" id="KW-1185">Reference proteome</keyword>
<comment type="similarity">
    <text evidence="1">Belongs to the GerABKA family.</text>
</comment>
<dbReference type="AlphaFoldDB" id="A0A229NUX9"/>
<dbReference type="PANTHER" id="PTHR22550">
    <property type="entry name" value="SPORE GERMINATION PROTEIN"/>
    <property type="match status" value="1"/>
</dbReference>
<evidence type="ECO:0000256" key="2">
    <source>
        <dbReference type="ARBA" id="ARBA00023136"/>
    </source>
</evidence>
<dbReference type="GO" id="GO:0009847">
    <property type="term" value="P:spore germination"/>
    <property type="evidence" value="ECO:0007669"/>
    <property type="project" value="InterPro"/>
</dbReference>
<dbReference type="PANTHER" id="PTHR22550:SF5">
    <property type="entry name" value="LEUCINE ZIPPER PROTEIN 4"/>
    <property type="match status" value="1"/>
</dbReference>
<name>A0A229NUX9_9BACL</name>
<organism evidence="4 5">
    <name type="scientific">Paenibacillus herberti</name>
    <dbReference type="NCBI Taxonomy" id="1619309"/>
    <lineage>
        <taxon>Bacteria</taxon>
        <taxon>Bacillati</taxon>
        <taxon>Bacillota</taxon>
        <taxon>Bacilli</taxon>
        <taxon>Bacillales</taxon>
        <taxon>Paenibacillaceae</taxon>
        <taxon>Paenibacillus</taxon>
    </lineage>
</organism>
<proteinExistence type="inferred from homology"/>
<keyword evidence="3" id="KW-0812">Transmembrane</keyword>
<reference evidence="4 5" key="1">
    <citation type="submission" date="2017-07" db="EMBL/GenBank/DDBJ databases">
        <title>Paenibacillus herberti R33 genome sequencing and assembly.</title>
        <authorList>
            <person name="Su W."/>
        </authorList>
    </citation>
    <scope>NUCLEOTIDE SEQUENCE [LARGE SCALE GENOMIC DNA]</scope>
    <source>
        <strain evidence="4 5">R33</strain>
    </source>
</reference>
<comment type="caution">
    <text evidence="4">The sequence shown here is derived from an EMBL/GenBank/DDBJ whole genome shotgun (WGS) entry which is preliminary data.</text>
</comment>
<dbReference type="InterPro" id="IPR004995">
    <property type="entry name" value="Spore_Ger"/>
</dbReference>
<dbReference type="PIRSF" id="PIRSF005690">
    <property type="entry name" value="GerBA"/>
    <property type="match status" value="1"/>
</dbReference>
<feature type="transmembrane region" description="Helical" evidence="3">
    <location>
        <begin position="401"/>
        <end position="421"/>
    </location>
</feature>
<evidence type="ECO:0000313" key="4">
    <source>
        <dbReference type="EMBL" id="OXM13678.1"/>
    </source>
</evidence>
<evidence type="ECO:0000256" key="1">
    <source>
        <dbReference type="ARBA" id="ARBA00005278"/>
    </source>
</evidence>